<reference evidence="1 2" key="1">
    <citation type="journal article" date="2023" name="Arcadia Sci">
        <title>De novo assembly of a long-read Amblyomma americanum tick genome.</title>
        <authorList>
            <person name="Chou S."/>
            <person name="Poskanzer K.E."/>
            <person name="Rollins M."/>
            <person name="Thuy-Boun P.S."/>
        </authorList>
    </citation>
    <scope>NUCLEOTIDE SEQUENCE [LARGE SCALE GENOMIC DNA]</scope>
    <source>
        <strain evidence="1">F_SG_1</strain>
        <tissue evidence="1">Salivary glands</tissue>
    </source>
</reference>
<dbReference type="AlphaFoldDB" id="A0AAQ4E1U6"/>
<evidence type="ECO:0000313" key="1">
    <source>
        <dbReference type="EMBL" id="KAK8768686.1"/>
    </source>
</evidence>
<comment type="caution">
    <text evidence="1">The sequence shown here is derived from an EMBL/GenBank/DDBJ whole genome shotgun (WGS) entry which is preliminary data.</text>
</comment>
<evidence type="ECO:0000313" key="2">
    <source>
        <dbReference type="Proteomes" id="UP001321473"/>
    </source>
</evidence>
<keyword evidence="2" id="KW-1185">Reference proteome</keyword>
<protein>
    <submittedName>
        <fullName evidence="1">Uncharacterized protein</fullName>
    </submittedName>
</protein>
<accession>A0AAQ4E1U6</accession>
<gene>
    <name evidence="1" type="ORF">V5799_014848</name>
</gene>
<dbReference type="EMBL" id="JARKHS020023594">
    <property type="protein sequence ID" value="KAK8768686.1"/>
    <property type="molecule type" value="Genomic_DNA"/>
</dbReference>
<sequence>MNSVWKNLLIFPHLSQQFCRRRRAVDRIRKHVFNVVQVSASNSSTPHASCCVQNACGPAQTNACLITCESCDFIKTTYMHIYTVSQRLRKEHIRPTSRTRCF</sequence>
<dbReference type="Proteomes" id="UP001321473">
    <property type="component" value="Unassembled WGS sequence"/>
</dbReference>
<name>A0AAQ4E1U6_AMBAM</name>
<organism evidence="1 2">
    <name type="scientific">Amblyomma americanum</name>
    <name type="common">Lone star tick</name>
    <dbReference type="NCBI Taxonomy" id="6943"/>
    <lineage>
        <taxon>Eukaryota</taxon>
        <taxon>Metazoa</taxon>
        <taxon>Ecdysozoa</taxon>
        <taxon>Arthropoda</taxon>
        <taxon>Chelicerata</taxon>
        <taxon>Arachnida</taxon>
        <taxon>Acari</taxon>
        <taxon>Parasitiformes</taxon>
        <taxon>Ixodida</taxon>
        <taxon>Ixodoidea</taxon>
        <taxon>Ixodidae</taxon>
        <taxon>Amblyomminae</taxon>
        <taxon>Amblyomma</taxon>
    </lineage>
</organism>
<proteinExistence type="predicted"/>